<keyword evidence="3 4" id="KW-0349">Heme</keyword>
<dbReference type="InterPro" id="IPR002401">
    <property type="entry name" value="Cyt_P450_E_grp-I"/>
</dbReference>
<dbReference type="Pfam" id="PF00067">
    <property type="entry name" value="p450"/>
    <property type="match status" value="1"/>
</dbReference>
<dbReference type="PANTHER" id="PTHR24305:SF166">
    <property type="entry name" value="CYTOCHROME P450 12A4, MITOCHONDRIAL-RELATED"/>
    <property type="match status" value="1"/>
</dbReference>
<evidence type="ECO:0000256" key="2">
    <source>
        <dbReference type="ARBA" id="ARBA00010617"/>
    </source>
</evidence>
<dbReference type="PRINTS" id="PR00385">
    <property type="entry name" value="P450"/>
</dbReference>
<proteinExistence type="inferred from homology"/>
<keyword evidence="3 4" id="KW-0479">Metal-binding</keyword>
<keyword evidence="8" id="KW-1185">Reference proteome</keyword>
<dbReference type="InterPro" id="IPR036396">
    <property type="entry name" value="Cyt_P450_sf"/>
</dbReference>
<dbReference type="GO" id="GO:0020037">
    <property type="term" value="F:heme binding"/>
    <property type="evidence" value="ECO:0007669"/>
    <property type="project" value="InterPro"/>
</dbReference>
<evidence type="ECO:0000256" key="5">
    <source>
        <dbReference type="SAM" id="MobiDB-lite"/>
    </source>
</evidence>
<evidence type="ECO:0000256" key="4">
    <source>
        <dbReference type="RuleBase" id="RU000461"/>
    </source>
</evidence>
<evidence type="ECO:0000256" key="6">
    <source>
        <dbReference type="SAM" id="SignalP"/>
    </source>
</evidence>
<feature type="signal peptide" evidence="6">
    <location>
        <begin position="1"/>
        <end position="15"/>
    </location>
</feature>
<keyword evidence="3 4" id="KW-0408">Iron</keyword>
<comment type="similarity">
    <text evidence="2 4">Belongs to the cytochrome P450 family.</text>
</comment>
<dbReference type="EMBL" id="JAGTXO010000009">
    <property type="protein sequence ID" value="KAG8465876.1"/>
    <property type="molecule type" value="Genomic_DNA"/>
</dbReference>
<evidence type="ECO:0000256" key="1">
    <source>
        <dbReference type="ARBA" id="ARBA00001971"/>
    </source>
</evidence>
<dbReference type="PRINTS" id="PR00463">
    <property type="entry name" value="EP450I"/>
</dbReference>
<dbReference type="GO" id="GO:0005506">
    <property type="term" value="F:iron ion binding"/>
    <property type="evidence" value="ECO:0007669"/>
    <property type="project" value="InterPro"/>
</dbReference>
<evidence type="ECO:0000313" key="8">
    <source>
        <dbReference type="Proteomes" id="UP000751190"/>
    </source>
</evidence>
<dbReference type="PROSITE" id="PS00086">
    <property type="entry name" value="CYTOCHROME_P450"/>
    <property type="match status" value="1"/>
</dbReference>
<name>A0A8J6CCA0_DIALT</name>
<evidence type="ECO:0000256" key="3">
    <source>
        <dbReference type="PIRSR" id="PIRSR602401-1"/>
    </source>
</evidence>
<dbReference type="Proteomes" id="UP000751190">
    <property type="component" value="Unassembled WGS sequence"/>
</dbReference>
<dbReference type="GO" id="GO:0004497">
    <property type="term" value="F:monooxygenase activity"/>
    <property type="evidence" value="ECO:0007669"/>
    <property type="project" value="UniProtKB-KW"/>
</dbReference>
<dbReference type="OrthoDB" id="1470350at2759"/>
<dbReference type="InterPro" id="IPR017972">
    <property type="entry name" value="Cyt_P450_CS"/>
</dbReference>
<dbReference type="InterPro" id="IPR001128">
    <property type="entry name" value="Cyt_P450"/>
</dbReference>
<evidence type="ECO:0008006" key="9">
    <source>
        <dbReference type="Google" id="ProtNLM"/>
    </source>
</evidence>
<comment type="caution">
    <text evidence="7">The sequence shown here is derived from an EMBL/GenBank/DDBJ whole genome shotgun (WGS) entry which is preliminary data.</text>
</comment>
<dbReference type="InterPro" id="IPR050121">
    <property type="entry name" value="Cytochrome_P450_monoxygenase"/>
</dbReference>
<feature type="region of interest" description="Disordered" evidence="5">
    <location>
        <begin position="179"/>
        <end position="199"/>
    </location>
</feature>
<dbReference type="SUPFAM" id="SSF48264">
    <property type="entry name" value="Cytochrome P450"/>
    <property type="match status" value="1"/>
</dbReference>
<dbReference type="GO" id="GO:0016705">
    <property type="term" value="F:oxidoreductase activity, acting on paired donors, with incorporation or reduction of molecular oxygen"/>
    <property type="evidence" value="ECO:0007669"/>
    <property type="project" value="InterPro"/>
</dbReference>
<evidence type="ECO:0000313" key="7">
    <source>
        <dbReference type="EMBL" id="KAG8465876.1"/>
    </source>
</evidence>
<sequence length="533" mass="54158">MRLAVLVFTIARVATRSTSGPSAVRSALELLRYGDLVALARAHAQWPVSTLRLNGRDVHLVSTTALGRQVCVERAALFTDRNDAGSNDAGIVSAVGDEWARNRLALRAALAGGDAGGGFARLAGRACEGAAFQAVSARAGLRVAEVAPLVRATTANIIAELILGTPPPSLGRAVWRAPPEDSSANGTAARRLPAPRAGRGGRARRAAAAAWRAVRGRCARVAAPPIVLASQAWLLFAQAPWFVFAKGFTASRAARVARVRAALGGAARRLGESDAELVRVALAAAAAPAAAVRARAAGAERQGAADGSGADEADSPRGSPESVLALLLRAGRLPTDPGVAALLEELLVAGSATTATAALSALVALSAQPALARAAQGEAFACLAALSSSEGARGDARPLPPAASWPLLCACVREGMRLNPPAPLIFRIATADARLVGPSGETLAIARAGSAVVMSAAVLAADAAAWDGAGDFLPERWLAQPDAVRDRRLGSMAAALAEMSFGAGPRSCAGSQLAMAVAPVIVASVLRDWPTES</sequence>
<reference evidence="7" key="1">
    <citation type="submission" date="2021-05" db="EMBL/GenBank/DDBJ databases">
        <title>The genome of the haptophyte Pavlova lutheri (Diacronema luteri, Pavlovales) - a model for lipid biosynthesis in eukaryotic algae.</title>
        <authorList>
            <person name="Hulatt C.J."/>
            <person name="Posewitz M.C."/>
        </authorList>
    </citation>
    <scope>NUCLEOTIDE SEQUENCE</scope>
    <source>
        <strain evidence="7">NIVA-4/92</strain>
    </source>
</reference>
<organism evidence="7 8">
    <name type="scientific">Diacronema lutheri</name>
    <name type="common">Unicellular marine alga</name>
    <name type="synonym">Monochrysis lutheri</name>
    <dbReference type="NCBI Taxonomy" id="2081491"/>
    <lineage>
        <taxon>Eukaryota</taxon>
        <taxon>Haptista</taxon>
        <taxon>Haptophyta</taxon>
        <taxon>Pavlovophyceae</taxon>
        <taxon>Pavlovales</taxon>
        <taxon>Pavlovaceae</taxon>
        <taxon>Diacronema</taxon>
    </lineage>
</organism>
<accession>A0A8J6CCA0</accession>
<protein>
    <recommendedName>
        <fullName evidence="9">Cytochrome P450</fullName>
    </recommendedName>
</protein>
<gene>
    <name evidence="7" type="ORF">KFE25_005446</name>
</gene>
<keyword evidence="4" id="KW-0503">Monooxygenase</keyword>
<keyword evidence="4" id="KW-0560">Oxidoreductase</keyword>
<dbReference type="Gene3D" id="1.10.630.10">
    <property type="entry name" value="Cytochrome P450"/>
    <property type="match status" value="1"/>
</dbReference>
<feature type="compositionally biased region" description="Low complexity" evidence="5">
    <location>
        <begin position="188"/>
        <end position="197"/>
    </location>
</feature>
<dbReference type="AlphaFoldDB" id="A0A8J6CCA0"/>
<comment type="cofactor">
    <cofactor evidence="1 3">
        <name>heme</name>
        <dbReference type="ChEBI" id="CHEBI:30413"/>
    </cofactor>
</comment>
<feature type="chain" id="PRO_5035319618" description="Cytochrome P450" evidence="6">
    <location>
        <begin position="16"/>
        <end position="533"/>
    </location>
</feature>
<dbReference type="PANTHER" id="PTHR24305">
    <property type="entry name" value="CYTOCHROME P450"/>
    <property type="match status" value="1"/>
</dbReference>
<keyword evidence="6" id="KW-0732">Signal</keyword>
<feature type="binding site" description="axial binding residue" evidence="3">
    <location>
        <position position="508"/>
    </location>
    <ligand>
        <name>heme</name>
        <dbReference type="ChEBI" id="CHEBI:30413"/>
    </ligand>
    <ligandPart>
        <name>Fe</name>
        <dbReference type="ChEBI" id="CHEBI:18248"/>
    </ligandPart>
</feature>